<dbReference type="EMBL" id="ML119055">
    <property type="protein sequence ID" value="ROT38863.1"/>
    <property type="molecule type" value="Genomic_DNA"/>
</dbReference>
<dbReference type="InterPro" id="IPR019734">
    <property type="entry name" value="TPR_rpt"/>
</dbReference>
<dbReference type="Gene3D" id="1.25.40.10">
    <property type="entry name" value="Tetratricopeptide repeat domain"/>
    <property type="match status" value="3"/>
</dbReference>
<feature type="region of interest" description="Disordered" evidence="1">
    <location>
        <begin position="67"/>
        <end position="102"/>
    </location>
</feature>
<feature type="region of interest" description="Disordered" evidence="1">
    <location>
        <begin position="529"/>
        <end position="577"/>
    </location>
</feature>
<name>A0A3N2PWG9_SODAK</name>
<dbReference type="OrthoDB" id="9991317at2759"/>
<dbReference type="PANTHER" id="PTHR23082:SF0">
    <property type="entry name" value="GENERAL TRANSCRIPTION FACTOR 3C POLYPEPTIDE 3"/>
    <property type="match status" value="1"/>
</dbReference>
<dbReference type="SUPFAM" id="SSF48452">
    <property type="entry name" value="TPR-like"/>
    <property type="match status" value="1"/>
</dbReference>
<protein>
    <submittedName>
        <fullName evidence="2">TPR-like protein</fullName>
    </submittedName>
</protein>
<evidence type="ECO:0000313" key="2">
    <source>
        <dbReference type="EMBL" id="ROT38863.1"/>
    </source>
</evidence>
<dbReference type="SMART" id="SM00028">
    <property type="entry name" value="TPR"/>
    <property type="match status" value="5"/>
</dbReference>
<dbReference type="STRING" id="1314773.A0A3N2PWG9"/>
<dbReference type="RefSeq" id="XP_028466669.1">
    <property type="nucleotide sequence ID" value="XM_028611990.1"/>
</dbReference>
<gene>
    <name evidence="2" type="ORF">SODALDRAFT_333496</name>
</gene>
<sequence length="989" mass="111247">MGKRVDARPRISTPYHLMDRSNAWTWNAGGDRLPTYDDVVSDADSDELEIRSENERFEQSVQAFLASYQDQDGDRPAAQRRRGRRSGRGPGRPSLTEAEPRGDIKLRLAQVNRAFLNGDYNESERRIHEIIRINAETHQAWVTLATICEEQGRDTDALTAKLYASHLRPKDAEGWLGCAALALHIAGDDNQSPALKTAGTCFASAVLADPTSVKARLGRAEFNHRRGHLAKAIRDYIIVLERHPCDISVVRKLAEVCEASRSPEHVGKAVAAYQRYFSYLKTGALSDDLGLFWGDISIYVELLACVGDYSKAITEIGILARWLLRREDENIWEEWLEDDREWDLENTRRLEVPGFKPSHSPSLYGLGLPMELRARLGLYRLKLGDVEESKRHLSWLDPTESATAAAVEDFPGLIRDIADTLFDSGNVARALDYYELIRNSIYGEDPDLLLRLGRCHLANFDTGAAEDCFLLTIQVDEKNIDARIELARIYEQAKEGEEALILITEAIALRGAGNGVRRSGKSAAIPLAMPSNLDSPEDGHAGQKAGSGAVVRPRYRPKRLVAPDQRRQEEHKRADELSRKYQDVRNLKREIRHGARHLVSSWMAAAKDLVDDFRSFRRFYTWDKYVKYLGAADDMVLSTPLQTRGGHGNSELHELAERLSKNVATGTEARRDNPPPNDDGHRGIPFGDWLELFLDYAISLALCGRGEEAHQVCEAARDSIVFTDSKDYMFLIHVAWAACAVYLGDEEMCVAMARYFTKVHHLDSDSYRMFAALCRLCQSPASWYNSGPVQKYILRQIRLIDTTQLQRDPRESQVVGCNRNTATQDDRRNLDVCLLTLYGHILFTSTSYTFALNYFLRAKSLDPGNPMVNLSVGLGYVHHGLKRQSENRQYLIMQGLSCIFQYLASRSAGTEGERAAACYVLARVFHILGLHHLANSWYNRGLEDSVPETCGATSTRDTRCFTAFNKFLLLVTSGNLKDIDPLLSSSLLL</sequence>
<feature type="compositionally biased region" description="Basic and acidic residues" evidence="1">
    <location>
        <begin position="564"/>
        <end position="577"/>
    </location>
</feature>
<dbReference type="AlphaFoldDB" id="A0A3N2PWG9"/>
<dbReference type="Pfam" id="PF13432">
    <property type="entry name" value="TPR_16"/>
    <property type="match status" value="2"/>
</dbReference>
<dbReference type="GO" id="GO:0000127">
    <property type="term" value="C:transcription factor TFIIIC complex"/>
    <property type="evidence" value="ECO:0007669"/>
    <property type="project" value="TreeGrafter"/>
</dbReference>
<dbReference type="Proteomes" id="UP000272025">
    <property type="component" value="Unassembled WGS sequence"/>
</dbReference>
<evidence type="ECO:0000256" key="1">
    <source>
        <dbReference type="SAM" id="MobiDB-lite"/>
    </source>
</evidence>
<accession>A0A3N2PWG9</accession>
<keyword evidence="3" id="KW-1185">Reference proteome</keyword>
<dbReference type="GO" id="GO:0006383">
    <property type="term" value="P:transcription by RNA polymerase III"/>
    <property type="evidence" value="ECO:0007669"/>
    <property type="project" value="InterPro"/>
</dbReference>
<dbReference type="InterPro" id="IPR011990">
    <property type="entry name" value="TPR-like_helical_dom_sf"/>
</dbReference>
<dbReference type="PANTHER" id="PTHR23082">
    <property type="entry name" value="TRANSCRIPTION INITIATION FACTOR IIIC TFIIIC , POLYPEPTIDE 3-RELATED"/>
    <property type="match status" value="1"/>
</dbReference>
<reference evidence="2 3" key="1">
    <citation type="journal article" date="2018" name="Mol. Ecol.">
        <title>The obligate alkalophilic soda-lake fungus Sodiomyces alkalinus has shifted to a protein diet.</title>
        <authorList>
            <person name="Grum-Grzhimaylo A.A."/>
            <person name="Falkoski D.L."/>
            <person name="van den Heuvel J."/>
            <person name="Valero-Jimenez C.A."/>
            <person name="Min B."/>
            <person name="Choi I.G."/>
            <person name="Lipzen A."/>
            <person name="Daum C.G."/>
            <person name="Aanen D.K."/>
            <person name="Tsang A."/>
            <person name="Henrissat B."/>
            <person name="Bilanenko E.N."/>
            <person name="de Vries R.P."/>
            <person name="van Kan J.A.L."/>
            <person name="Grigoriev I.V."/>
            <person name="Debets A.J.M."/>
        </authorList>
    </citation>
    <scope>NUCLEOTIDE SEQUENCE [LARGE SCALE GENOMIC DNA]</scope>
    <source>
        <strain evidence="2 3">F11</strain>
    </source>
</reference>
<dbReference type="InterPro" id="IPR039340">
    <property type="entry name" value="Tfc4/TFIIIC-102/Sfc4"/>
</dbReference>
<evidence type="ECO:0000313" key="3">
    <source>
        <dbReference type="Proteomes" id="UP000272025"/>
    </source>
</evidence>
<proteinExistence type="predicted"/>
<organism evidence="2 3">
    <name type="scientific">Sodiomyces alkalinus (strain CBS 110278 / VKM F-3762 / F11)</name>
    <name type="common">Alkaliphilic filamentous fungus</name>
    <dbReference type="NCBI Taxonomy" id="1314773"/>
    <lineage>
        <taxon>Eukaryota</taxon>
        <taxon>Fungi</taxon>
        <taxon>Dikarya</taxon>
        <taxon>Ascomycota</taxon>
        <taxon>Pezizomycotina</taxon>
        <taxon>Sordariomycetes</taxon>
        <taxon>Hypocreomycetidae</taxon>
        <taxon>Glomerellales</taxon>
        <taxon>Plectosphaerellaceae</taxon>
        <taxon>Sodiomyces</taxon>
    </lineage>
</organism>
<feature type="compositionally biased region" description="Basic residues" evidence="1">
    <location>
        <begin position="78"/>
        <end position="87"/>
    </location>
</feature>
<dbReference type="GeneID" id="39580468"/>
<dbReference type="SUPFAM" id="SSF81901">
    <property type="entry name" value="HCP-like"/>
    <property type="match status" value="1"/>
</dbReference>